<evidence type="ECO:0000313" key="2">
    <source>
        <dbReference type="EMBL" id="MBL0407939.1"/>
    </source>
</evidence>
<dbReference type="RefSeq" id="WP_202065525.1">
    <property type="nucleotide sequence ID" value="NZ_JAEQMY010000127.1"/>
</dbReference>
<dbReference type="AlphaFoldDB" id="A0A937D0P3"/>
<organism evidence="2 3">
    <name type="scientific">Microvirga aerilata</name>
    <dbReference type="NCBI Taxonomy" id="670292"/>
    <lineage>
        <taxon>Bacteria</taxon>
        <taxon>Pseudomonadati</taxon>
        <taxon>Pseudomonadota</taxon>
        <taxon>Alphaproteobacteria</taxon>
        <taxon>Hyphomicrobiales</taxon>
        <taxon>Methylobacteriaceae</taxon>
        <taxon>Microvirga</taxon>
    </lineage>
</organism>
<dbReference type="EMBL" id="JAEQMY010000127">
    <property type="protein sequence ID" value="MBL0407939.1"/>
    <property type="molecule type" value="Genomic_DNA"/>
</dbReference>
<proteinExistence type="predicted"/>
<comment type="caution">
    <text evidence="2">The sequence shown here is derived from an EMBL/GenBank/DDBJ whole genome shotgun (WGS) entry which is preliminary data.</text>
</comment>
<reference evidence="2" key="1">
    <citation type="submission" date="2021-01" db="EMBL/GenBank/DDBJ databases">
        <title>Microvirga sp.</title>
        <authorList>
            <person name="Kim M.K."/>
        </authorList>
    </citation>
    <scope>NUCLEOTIDE SEQUENCE</scope>
    <source>
        <strain evidence="2">5420S-16</strain>
    </source>
</reference>
<gene>
    <name evidence="2" type="ORF">JKG68_28990</name>
</gene>
<accession>A0A937D0P3</accession>
<protein>
    <submittedName>
        <fullName evidence="2">Uncharacterized protein</fullName>
    </submittedName>
</protein>
<feature type="compositionally biased region" description="Polar residues" evidence="1">
    <location>
        <begin position="46"/>
        <end position="57"/>
    </location>
</feature>
<evidence type="ECO:0000256" key="1">
    <source>
        <dbReference type="SAM" id="MobiDB-lite"/>
    </source>
</evidence>
<evidence type="ECO:0000313" key="3">
    <source>
        <dbReference type="Proteomes" id="UP000605848"/>
    </source>
</evidence>
<name>A0A937D0P3_9HYPH</name>
<keyword evidence="3" id="KW-1185">Reference proteome</keyword>
<sequence>MIHTQAGQAVIEPVNTIIRGTNKGQTPVKMVIFQVSPPEMSESHPAPSQSQSSNVIE</sequence>
<feature type="region of interest" description="Disordered" evidence="1">
    <location>
        <begin position="36"/>
        <end position="57"/>
    </location>
</feature>
<dbReference type="Proteomes" id="UP000605848">
    <property type="component" value="Unassembled WGS sequence"/>
</dbReference>